<name>A0A0D7KCE0_9BURK</name>
<keyword evidence="3 6" id="KW-0812">Transmembrane</keyword>
<comment type="caution">
    <text evidence="7">The sequence shown here is derived from an EMBL/GenBank/DDBJ whole genome shotgun (WGS) entry which is preliminary data.</text>
</comment>
<reference evidence="7 8" key="1">
    <citation type="submission" date="2014-12" db="EMBL/GenBank/DDBJ databases">
        <title>Isolation of bacteria from lake water.</title>
        <authorList>
            <person name="Sheng K.-Y."/>
            <person name="Chin P.-S."/>
            <person name="Chan K.-G."/>
            <person name="Tan G.S."/>
        </authorList>
    </citation>
    <scope>NUCLEOTIDE SEQUENCE [LARGE SCALE GENOMIC DNA]</scope>
    <source>
        <strain evidence="7 8">KY4</strain>
    </source>
</reference>
<evidence type="ECO:0000313" key="7">
    <source>
        <dbReference type="EMBL" id="KJA12066.1"/>
    </source>
</evidence>
<keyword evidence="5 6" id="KW-0472">Membrane</keyword>
<keyword evidence="2" id="KW-1003">Cell membrane</keyword>
<dbReference type="RefSeq" id="WP_240485268.1">
    <property type="nucleotide sequence ID" value="NZ_CP117193.1"/>
</dbReference>
<feature type="transmembrane region" description="Helical" evidence="6">
    <location>
        <begin position="35"/>
        <end position="56"/>
    </location>
</feature>
<dbReference type="PATRIC" id="fig|80878.5.peg.3994"/>
<evidence type="ECO:0000256" key="3">
    <source>
        <dbReference type="ARBA" id="ARBA00022692"/>
    </source>
</evidence>
<keyword evidence="4 6" id="KW-1133">Transmembrane helix</keyword>
<evidence type="ECO:0000256" key="4">
    <source>
        <dbReference type="ARBA" id="ARBA00022989"/>
    </source>
</evidence>
<dbReference type="Proteomes" id="UP000032566">
    <property type="component" value="Unassembled WGS sequence"/>
</dbReference>
<organism evidence="7 8">
    <name type="scientific">Acidovorax temperans</name>
    <dbReference type="NCBI Taxonomy" id="80878"/>
    <lineage>
        <taxon>Bacteria</taxon>
        <taxon>Pseudomonadati</taxon>
        <taxon>Pseudomonadota</taxon>
        <taxon>Betaproteobacteria</taxon>
        <taxon>Burkholderiales</taxon>
        <taxon>Comamonadaceae</taxon>
        <taxon>Acidovorax</taxon>
    </lineage>
</organism>
<sequence>MHETRWLNAAWVLLLAATAITYVLGEMGLVSQAGGWFLAGLGVLTVVKGVVVIQVFLEMRHAPALWRWLLLGWLALVIALVALAYLLGRT</sequence>
<accession>A0A0D7KCE0</accession>
<comment type="subcellular location">
    <subcellularLocation>
        <location evidence="1">Cell membrane</location>
        <topology evidence="1">Multi-pass membrane protein</topology>
    </subcellularLocation>
</comment>
<evidence type="ECO:0000313" key="8">
    <source>
        <dbReference type="Proteomes" id="UP000032566"/>
    </source>
</evidence>
<evidence type="ECO:0000256" key="6">
    <source>
        <dbReference type="SAM" id="Phobius"/>
    </source>
</evidence>
<evidence type="ECO:0008006" key="9">
    <source>
        <dbReference type="Google" id="ProtNLM"/>
    </source>
</evidence>
<dbReference type="EMBL" id="JXYQ01000008">
    <property type="protein sequence ID" value="KJA12066.1"/>
    <property type="molecule type" value="Genomic_DNA"/>
</dbReference>
<dbReference type="STRING" id="80878.RP29_03325"/>
<dbReference type="InterPro" id="IPR005171">
    <property type="entry name" value="Cyt_c_oxidase_su4_prok"/>
</dbReference>
<gene>
    <name evidence="7" type="ORF">RP29_03325</name>
</gene>
<dbReference type="AlphaFoldDB" id="A0A0D7KCE0"/>
<protein>
    <recommendedName>
        <fullName evidence="9">Cytochrome c oxidase subunit IV</fullName>
    </recommendedName>
</protein>
<feature type="transmembrane region" description="Helical" evidence="6">
    <location>
        <begin position="68"/>
        <end position="87"/>
    </location>
</feature>
<evidence type="ECO:0000256" key="5">
    <source>
        <dbReference type="ARBA" id="ARBA00023136"/>
    </source>
</evidence>
<evidence type="ECO:0000256" key="1">
    <source>
        <dbReference type="ARBA" id="ARBA00004651"/>
    </source>
</evidence>
<proteinExistence type="predicted"/>
<dbReference type="GO" id="GO:0005886">
    <property type="term" value="C:plasma membrane"/>
    <property type="evidence" value="ECO:0007669"/>
    <property type="project" value="UniProtKB-SubCell"/>
</dbReference>
<keyword evidence="8" id="KW-1185">Reference proteome</keyword>
<dbReference type="Pfam" id="PF03626">
    <property type="entry name" value="COX4_pro"/>
    <property type="match status" value="1"/>
</dbReference>
<evidence type="ECO:0000256" key="2">
    <source>
        <dbReference type="ARBA" id="ARBA00022475"/>
    </source>
</evidence>